<evidence type="ECO:0000259" key="1">
    <source>
        <dbReference type="Pfam" id="PF08242"/>
    </source>
</evidence>
<dbReference type="Pfam" id="PF08242">
    <property type="entry name" value="Methyltransf_12"/>
    <property type="match status" value="1"/>
</dbReference>
<dbReference type="CDD" id="cd02440">
    <property type="entry name" value="AdoMet_MTases"/>
    <property type="match status" value="1"/>
</dbReference>
<dbReference type="Proteomes" id="UP000078542">
    <property type="component" value="Unassembled WGS sequence"/>
</dbReference>
<feature type="domain" description="Methyltransferase type 12" evidence="1">
    <location>
        <begin position="37"/>
        <end position="135"/>
    </location>
</feature>
<dbReference type="PANTHER" id="PTHR43861:SF1">
    <property type="entry name" value="TRANS-ACONITATE 2-METHYLTRANSFERASE"/>
    <property type="match status" value="1"/>
</dbReference>
<sequence>MENPKVYSEFDKVQKNRISSIIEEFGEDLINIHGKCMDIGCGPGDITKEFLLPSLGSNAHIIGTDISESMIKYASETFTMKKHLQFEILDIETKNLPKKYISEFDHIFSFQTLQWCSDIRQAFENIYQMLKPNATMLVYIIASHDLFEVLKFLEQDVCFAQYIPNTMKNISPYQESKNARKELRELLQNIGFTVRHCSLREIIYSDEKPMVEQFLNSLMCLLTFLEDMPYDLMKKFKNKLTYEYMKRKIFYKSIYNKQELVLDRCKALVVYAQKNV</sequence>
<evidence type="ECO:0000313" key="3">
    <source>
        <dbReference type="Proteomes" id="UP000078542"/>
    </source>
</evidence>
<dbReference type="EMBL" id="KQ976842">
    <property type="protein sequence ID" value="KYN07917.1"/>
    <property type="molecule type" value="Genomic_DNA"/>
</dbReference>
<gene>
    <name evidence="2" type="ORF">ALC62_01099</name>
</gene>
<dbReference type="GO" id="GO:0032259">
    <property type="term" value="P:methylation"/>
    <property type="evidence" value="ECO:0007669"/>
    <property type="project" value="UniProtKB-KW"/>
</dbReference>
<evidence type="ECO:0000313" key="2">
    <source>
        <dbReference type="EMBL" id="KYN07917.1"/>
    </source>
</evidence>
<keyword evidence="3" id="KW-1185">Reference proteome</keyword>
<dbReference type="InterPro" id="IPR013217">
    <property type="entry name" value="Methyltransf_12"/>
</dbReference>
<proteinExistence type="predicted"/>
<dbReference type="Gene3D" id="3.40.50.150">
    <property type="entry name" value="Vaccinia Virus protein VP39"/>
    <property type="match status" value="1"/>
</dbReference>
<accession>A0A195D4W7</accession>
<keyword evidence="2" id="KW-0489">Methyltransferase</keyword>
<dbReference type="AlphaFoldDB" id="A0A195D4W7"/>
<dbReference type="PANTHER" id="PTHR43861">
    <property type="entry name" value="TRANS-ACONITATE 2-METHYLTRANSFERASE-RELATED"/>
    <property type="match status" value="1"/>
</dbReference>
<organism evidence="2 3">
    <name type="scientific">Cyphomyrmex costatus</name>
    <dbReference type="NCBI Taxonomy" id="456900"/>
    <lineage>
        <taxon>Eukaryota</taxon>
        <taxon>Metazoa</taxon>
        <taxon>Ecdysozoa</taxon>
        <taxon>Arthropoda</taxon>
        <taxon>Hexapoda</taxon>
        <taxon>Insecta</taxon>
        <taxon>Pterygota</taxon>
        <taxon>Neoptera</taxon>
        <taxon>Endopterygota</taxon>
        <taxon>Hymenoptera</taxon>
        <taxon>Apocrita</taxon>
        <taxon>Aculeata</taxon>
        <taxon>Formicoidea</taxon>
        <taxon>Formicidae</taxon>
        <taxon>Myrmicinae</taxon>
        <taxon>Cyphomyrmex</taxon>
    </lineage>
</organism>
<keyword evidence="2" id="KW-0808">Transferase</keyword>
<dbReference type="SUPFAM" id="SSF53335">
    <property type="entry name" value="S-adenosyl-L-methionine-dependent methyltransferases"/>
    <property type="match status" value="1"/>
</dbReference>
<dbReference type="InterPro" id="IPR029063">
    <property type="entry name" value="SAM-dependent_MTases_sf"/>
</dbReference>
<reference evidence="2 3" key="1">
    <citation type="submission" date="2016-03" db="EMBL/GenBank/DDBJ databases">
        <title>Cyphomyrmex costatus WGS genome.</title>
        <authorList>
            <person name="Nygaard S."/>
            <person name="Hu H."/>
            <person name="Boomsma J."/>
            <person name="Zhang G."/>
        </authorList>
    </citation>
    <scope>NUCLEOTIDE SEQUENCE [LARGE SCALE GENOMIC DNA]</scope>
    <source>
        <strain evidence="2">MS0001</strain>
        <tissue evidence="2">Whole body</tissue>
    </source>
</reference>
<dbReference type="STRING" id="456900.A0A195D4W7"/>
<protein>
    <submittedName>
        <fullName evidence="2">Putative methyltransferase 235L</fullName>
    </submittedName>
</protein>
<dbReference type="GO" id="GO:0008168">
    <property type="term" value="F:methyltransferase activity"/>
    <property type="evidence" value="ECO:0007669"/>
    <property type="project" value="UniProtKB-KW"/>
</dbReference>
<name>A0A195D4W7_9HYME</name>